<reference evidence="8 9" key="1">
    <citation type="submission" date="2019-03" db="EMBL/GenBank/DDBJ databases">
        <title>Genomic analyses of the natural microbiome of Caenorhabditis elegans.</title>
        <authorList>
            <person name="Samuel B."/>
        </authorList>
    </citation>
    <scope>NUCLEOTIDE SEQUENCE [LARGE SCALE GENOMIC DNA]</scope>
    <source>
        <strain evidence="8 9">JUb18</strain>
    </source>
</reference>
<keyword evidence="4 6" id="KW-1133">Transmembrane helix</keyword>
<dbReference type="Gene3D" id="3.40.50.1000">
    <property type="entry name" value="HAD superfamily/HAD-like"/>
    <property type="match status" value="1"/>
</dbReference>
<gene>
    <name evidence="8" type="ORF">EDF62_2523</name>
</gene>
<dbReference type="GO" id="GO:0016887">
    <property type="term" value="F:ATP hydrolysis activity"/>
    <property type="evidence" value="ECO:0007669"/>
    <property type="project" value="InterPro"/>
</dbReference>
<evidence type="ECO:0000256" key="3">
    <source>
        <dbReference type="ARBA" id="ARBA00022967"/>
    </source>
</evidence>
<dbReference type="Gene3D" id="2.70.150.10">
    <property type="entry name" value="Calcium-transporting ATPase, cytoplasmic transduction domain A"/>
    <property type="match status" value="1"/>
</dbReference>
<dbReference type="SUPFAM" id="SSF81653">
    <property type="entry name" value="Calcium ATPase, transduction domain A"/>
    <property type="match status" value="1"/>
</dbReference>
<protein>
    <submittedName>
        <fullName evidence="8">Cation-transporting ATPase E</fullName>
    </submittedName>
</protein>
<evidence type="ECO:0000313" key="9">
    <source>
        <dbReference type="Proteomes" id="UP000295601"/>
    </source>
</evidence>
<proteinExistence type="predicted"/>
<dbReference type="Proteomes" id="UP000295601">
    <property type="component" value="Unassembled WGS sequence"/>
</dbReference>
<dbReference type="PANTHER" id="PTHR42861">
    <property type="entry name" value="CALCIUM-TRANSPORTING ATPASE"/>
    <property type="match status" value="1"/>
</dbReference>
<dbReference type="InterPro" id="IPR036412">
    <property type="entry name" value="HAD-like_sf"/>
</dbReference>
<feature type="transmembrane region" description="Helical" evidence="6">
    <location>
        <begin position="653"/>
        <end position="672"/>
    </location>
</feature>
<dbReference type="PRINTS" id="PR00119">
    <property type="entry name" value="CATATPASE"/>
</dbReference>
<keyword evidence="3" id="KW-1278">Translocase</keyword>
<dbReference type="SUPFAM" id="SSF81665">
    <property type="entry name" value="Calcium ATPase, transmembrane domain M"/>
    <property type="match status" value="1"/>
</dbReference>
<dbReference type="RefSeq" id="WP_133617250.1">
    <property type="nucleotide sequence ID" value="NZ_SNYA01000006.1"/>
</dbReference>
<keyword evidence="9" id="KW-1185">Reference proteome</keyword>
<dbReference type="GO" id="GO:0005524">
    <property type="term" value="F:ATP binding"/>
    <property type="evidence" value="ECO:0007669"/>
    <property type="project" value="InterPro"/>
</dbReference>
<dbReference type="InterPro" id="IPR044492">
    <property type="entry name" value="P_typ_ATPase_HD_dom"/>
</dbReference>
<dbReference type="SFLD" id="SFLDS00003">
    <property type="entry name" value="Haloacid_Dehalogenase"/>
    <property type="match status" value="1"/>
</dbReference>
<evidence type="ECO:0000256" key="5">
    <source>
        <dbReference type="ARBA" id="ARBA00023136"/>
    </source>
</evidence>
<evidence type="ECO:0000313" key="8">
    <source>
        <dbReference type="EMBL" id="TDP90868.1"/>
    </source>
</evidence>
<evidence type="ECO:0000256" key="1">
    <source>
        <dbReference type="ARBA" id="ARBA00004651"/>
    </source>
</evidence>
<dbReference type="Pfam" id="PF00702">
    <property type="entry name" value="Hydrolase"/>
    <property type="match status" value="1"/>
</dbReference>
<dbReference type="SFLD" id="SFLDF00027">
    <property type="entry name" value="p-type_atpase"/>
    <property type="match status" value="1"/>
</dbReference>
<dbReference type="InterPro" id="IPR023214">
    <property type="entry name" value="HAD_sf"/>
</dbReference>
<feature type="transmembrane region" description="Helical" evidence="6">
    <location>
        <begin position="37"/>
        <end position="60"/>
    </location>
</feature>
<dbReference type="PRINTS" id="PR00120">
    <property type="entry name" value="HATPASE"/>
</dbReference>
<dbReference type="OrthoDB" id="9814270at2"/>
<sequence length="811" mass="86515">MMLTGNRGLTTTEAERRFAAGQGNATPNGSSRSLWEILAANVFTLFNGIVFAGFGVLLALGRWQDALFGLPALFNTVIGVVQEFTAKRTLDRLAVLNAPTARVLRDGVSVEIPLERVVLGDFLVLRTGDQVTADARVVDTDHAGPSGLEVDESLLTGESDAIRKRADDEVLSGSSVVGGTGTAEVIRVGADSYAAQLTAEARKFSLVRSELRSSIDRLLKWVTWALAPMILIVANGQMQAQGGWGVAIASGAWREAVVGAVAAVIAMVPLGLVLVTSIAFAVSGVALAQRQVLIQELPAVEGLARVDALCLDKTGTLTTGEMVFDRVIGLRNVDGWEGVLGHMGSAPDANGTARCLAEPFGEAQAPVDPEIIPFDSARKWSGLVVAECPDDTVPAPGTWVLGAPEFVFHDSGDSDQRITDALAEAGHLAESGARTLILAHSTERPAASERAELPAALLPVALLTFREQVRDDAAQTLRYFAEQGVGVRVISGDDPRTVAAVARAVGLDCPEGRDARTLPEDLDELGEILEHERVFGRVTPRQKLAMVHALQRRGHVVAMTGDGVNDALAIKEADLGIAMDTAAQATKAVARLVLLDGRFDRMPGVVAEGRRVIANIERVSMLFLTKTTYAFAIAVVFGLLAWSFPFLPRQLSITDGLTIGIPAFFLALMPNTARYRSGFLKRSLAFAIPAGLIVTLALIAVHIAASQLGDVSEIELQSASTLTLAGIALWVLAVLARPIHPFRILIVLAMYAGLALVWIVPFLRDFFQVTWLSHDLGLFVLSIVAGGVVLVELLRAWHLRRISSRSEAVLQ</sequence>
<keyword evidence="2 6" id="KW-0812">Transmembrane</keyword>
<evidence type="ECO:0000256" key="6">
    <source>
        <dbReference type="SAM" id="Phobius"/>
    </source>
</evidence>
<dbReference type="InterPro" id="IPR023299">
    <property type="entry name" value="ATPase_P-typ_cyto_dom_N"/>
</dbReference>
<accession>A0A4V3CXM8</accession>
<feature type="transmembrane region" description="Helical" evidence="6">
    <location>
        <begin position="742"/>
        <end position="764"/>
    </location>
</feature>
<dbReference type="InterPro" id="IPR001757">
    <property type="entry name" value="P_typ_ATPase"/>
</dbReference>
<dbReference type="NCBIfam" id="TIGR01494">
    <property type="entry name" value="ATPase_P-type"/>
    <property type="match status" value="2"/>
</dbReference>
<dbReference type="PROSITE" id="PS00154">
    <property type="entry name" value="ATPASE_E1_E2"/>
    <property type="match status" value="1"/>
</dbReference>
<evidence type="ECO:0000256" key="2">
    <source>
        <dbReference type="ARBA" id="ARBA00022692"/>
    </source>
</evidence>
<feature type="transmembrane region" description="Helical" evidence="6">
    <location>
        <begin position="776"/>
        <end position="797"/>
    </location>
</feature>
<feature type="transmembrane region" description="Helical" evidence="6">
    <location>
        <begin position="256"/>
        <end position="282"/>
    </location>
</feature>
<feature type="transmembrane region" description="Helical" evidence="6">
    <location>
        <begin position="218"/>
        <end position="236"/>
    </location>
</feature>
<name>A0A4V3CXM8_9MICO</name>
<comment type="subcellular location">
    <subcellularLocation>
        <location evidence="1">Cell membrane</location>
        <topology evidence="1">Multi-pass membrane protein</topology>
    </subcellularLocation>
</comment>
<dbReference type="SFLD" id="SFLDG00002">
    <property type="entry name" value="C1.7:_P-type_atpase_like"/>
    <property type="match status" value="1"/>
</dbReference>
<dbReference type="InterPro" id="IPR018303">
    <property type="entry name" value="ATPase_P-typ_P_site"/>
</dbReference>
<evidence type="ECO:0000256" key="4">
    <source>
        <dbReference type="ARBA" id="ARBA00022989"/>
    </source>
</evidence>
<feature type="transmembrane region" description="Helical" evidence="6">
    <location>
        <begin position="684"/>
        <end position="704"/>
    </location>
</feature>
<dbReference type="GO" id="GO:0005886">
    <property type="term" value="C:plasma membrane"/>
    <property type="evidence" value="ECO:0007669"/>
    <property type="project" value="UniProtKB-SubCell"/>
</dbReference>
<organism evidence="8 9">
    <name type="scientific">Leucobacter luti</name>
    <dbReference type="NCBI Taxonomy" id="340320"/>
    <lineage>
        <taxon>Bacteria</taxon>
        <taxon>Bacillati</taxon>
        <taxon>Actinomycetota</taxon>
        <taxon>Actinomycetes</taxon>
        <taxon>Micrococcales</taxon>
        <taxon>Microbacteriaceae</taxon>
        <taxon>Leucobacter</taxon>
    </lineage>
</organism>
<dbReference type="Pfam" id="PF00122">
    <property type="entry name" value="E1-E2_ATPase"/>
    <property type="match status" value="1"/>
</dbReference>
<dbReference type="InterPro" id="IPR059000">
    <property type="entry name" value="ATPase_P-type_domA"/>
</dbReference>
<dbReference type="SUPFAM" id="SSF56784">
    <property type="entry name" value="HAD-like"/>
    <property type="match status" value="1"/>
</dbReference>
<feature type="transmembrane region" description="Helical" evidence="6">
    <location>
        <begin position="716"/>
        <end position="735"/>
    </location>
</feature>
<evidence type="ECO:0000259" key="7">
    <source>
        <dbReference type="Pfam" id="PF00122"/>
    </source>
</evidence>
<comment type="caution">
    <text evidence="8">The sequence shown here is derived from an EMBL/GenBank/DDBJ whole genome shotgun (WGS) entry which is preliminary data.</text>
</comment>
<dbReference type="EMBL" id="SNYA01000006">
    <property type="protein sequence ID" value="TDP90868.1"/>
    <property type="molecule type" value="Genomic_DNA"/>
</dbReference>
<keyword evidence="5 6" id="KW-0472">Membrane</keyword>
<feature type="domain" description="P-type ATPase A" evidence="7">
    <location>
        <begin position="96"/>
        <end position="199"/>
    </location>
</feature>
<dbReference type="Gene3D" id="3.40.1110.10">
    <property type="entry name" value="Calcium-transporting ATPase, cytoplasmic domain N"/>
    <property type="match status" value="1"/>
</dbReference>
<dbReference type="Gene3D" id="1.20.1110.10">
    <property type="entry name" value="Calcium-transporting ATPase, transmembrane domain"/>
    <property type="match status" value="1"/>
</dbReference>
<dbReference type="InterPro" id="IPR008250">
    <property type="entry name" value="ATPase_P-typ_transduc_dom_A_sf"/>
</dbReference>
<dbReference type="InterPro" id="IPR023298">
    <property type="entry name" value="ATPase_P-typ_TM_dom_sf"/>
</dbReference>
<feature type="transmembrane region" description="Helical" evidence="6">
    <location>
        <begin position="628"/>
        <end position="647"/>
    </location>
</feature>
<dbReference type="AlphaFoldDB" id="A0A4V3CXM8"/>